<dbReference type="InterPro" id="IPR035901">
    <property type="entry name" value="GIY-YIG_endonuc_sf"/>
</dbReference>
<keyword evidence="3" id="KW-0255">Endonuclease</keyword>
<dbReference type="Pfam" id="PF01541">
    <property type="entry name" value="GIY-YIG"/>
    <property type="match status" value="1"/>
</dbReference>
<evidence type="ECO:0000313" key="3">
    <source>
        <dbReference type="EMBL" id="PIP87046.1"/>
    </source>
</evidence>
<reference evidence="3 4" key="1">
    <citation type="submission" date="2017-09" db="EMBL/GenBank/DDBJ databases">
        <title>Depth-based differentiation of microbial function through sediment-hosted aquifers and enrichment of novel symbionts in the deep terrestrial subsurface.</title>
        <authorList>
            <person name="Probst A.J."/>
            <person name="Ladd B."/>
            <person name="Jarett J.K."/>
            <person name="Geller-Mcgrath D.E."/>
            <person name="Sieber C.M."/>
            <person name="Emerson J.B."/>
            <person name="Anantharaman K."/>
            <person name="Thomas B.C."/>
            <person name="Malmstrom R."/>
            <person name="Stieglmeier M."/>
            <person name="Klingl A."/>
            <person name="Woyke T."/>
            <person name="Ryan C.M."/>
            <person name="Banfield J.F."/>
        </authorList>
    </citation>
    <scope>NUCLEOTIDE SEQUENCE [LARGE SCALE GENOMIC DNA]</scope>
    <source>
        <strain evidence="3">CG22_combo_CG10-13_8_21_14_all_36_13</strain>
    </source>
</reference>
<dbReference type="AlphaFoldDB" id="A0A2H0DXZ2"/>
<comment type="similarity">
    <text evidence="1">Belongs to the UPF0213 family.</text>
</comment>
<dbReference type="InterPro" id="IPR000305">
    <property type="entry name" value="GIY-YIG_endonuc"/>
</dbReference>
<dbReference type="SUPFAM" id="SSF82771">
    <property type="entry name" value="GIY-YIG endonuclease"/>
    <property type="match status" value="1"/>
</dbReference>
<sequence length="82" mass="9782">MYTVYAIYNRDNDKIYIGQTKDLSERIKMHNNHALKGFTSRFSGNWIVVYTEKVSSRQDALIREKQLKSFRGRESIRKNIPR</sequence>
<name>A0A2H0DXZ2_9BACT</name>
<dbReference type="Gene3D" id="3.40.1440.10">
    <property type="entry name" value="GIY-YIG endonuclease"/>
    <property type="match status" value="1"/>
</dbReference>
<dbReference type="EMBL" id="PCTT01000030">
    <property type="protein sequence ID" value="PIP87046.1"/>
    <property type="molecule type" value="Genomic_DNA"/>
</dbReference>
<evidence type="ECO:0000259" key="2">
    <source>
        <dbReference type="PROSITE" id="PS50164"/>
    </source>
</evidence>
<feature type="domain" description="GIY-YIG" evidence="2">
    <location>
        <begin position="1"/>
        <end position="80"/>
    </location>
</feature>
<dbReference type="PANTHER" id="PTHR34477">
    <property type="entry name" value="UPF0213 PROTEIN YHBQ"/>
    <property type="match status" value="1"/>
</dbReference>
<keyword evidence="3" id="KW-0378">Hydrolase</keyword>
<dbReference type="PANTHER" id="PTHR34477:SF5">
    <property type="entry name" value="BSL5627 PROTEIN"/>
    <property type="match status" value="1"/>
</dbReference>
<accession>A0A2H0DXZ2</accession>
<dbReference type="GO" id="GO:0004519">
    <property type="term" value="F:endonuclease activity"/>
    <property type="evidence" value="ECO:0007669"/>
    <property type="project" value="UniProtKB-KW"/>
</dbReference>
<dbReference type="Proteomes" id="UP000231143">
    <property type="component" value="Unassembled WGS sequence"/>
</dbReference>
<protein>
    <submittedName>
        <fullName evidence="3">Endonuclease</fullName>
    </submittedName>
</protein>
<evidence type="ECO:0000256" key="1">
    <source>
        <dbReference type="ARBA" id="ARBA00007435"/>
    </source>
</evidence>
<dbReference type="PROSITE" id="PS50164">
    <property type="entry name" value="GIY_YIG"/>
    <property type="match status" value="1"/>
</dbReference>
<gene>
    <name evidence="3" type="ORF">COW81_02335</name>
</gene>
<keyword evidence="3" id="KW-0540">Nuclease</keyword>
<comment type="caution">
    <text evidence="3">The sequence shown here is derived from an EMBL/GenBank/DDBJ whole genome shotgun (WGS) entry which is preliminary data.</text>
</comment>
<dbReference type="CDD" id="cd10449">
    <property type="entry name" value="GIY-YIG_SLX1_like"/>
    <property type="match status" value="1"/>
</dbReference>
<dbReference type="InterPro" id="IPR050190">
    <property type="entry name" value="UPF0213_domain"/>
</dbReference>
<evidence type="ECO:0000313" key="4">
    <source>
        <dbReference type="Proteomes" id="UP000231143"/>
    </source>
</evidence>
<organism evidence="3 4">
    <name type="scientific">Candidatus Campbellbacteria bacterium CG22_combo_CG10-13_8_21_14_all_36_13</name>
    <dbReference type="NCBI Taxonomy" id="1974529"/>
    <lineage>
        <taxon>Bacteria</taxon>
        <taxon>Candidatus Campbelliibacteriota</taxon>
    </lineage>
</organism>
<proteinExistence type="inferred from homology"/>